<organism evidence="1 2">
    <name type="scientific">Shewanella violacea (strain JCM 10179 / CIP 106290 / LMG 19151 / DSS12)</name>
    <dbReference type="NCBI Taxonomy" id="637905"/>
    <lineage>
        <taxon>Bacteria</taxon>
        <taxon>Pseudomonadati</taxon>
        <taxon>Pseudomonadota</taxon>
        <taxon>Gammaproteobacteria</taxon>
        <taxon>Alteromonadales</taxon>
        <taxon>Shewanellaceae</taxon>
        <taxon>Shewanella</taxon>
    </lineage>
</organism>
<name>D4ZFV6_SHEVD</name>
<proteinExistence type="predicted"/>
<dbReference type="KEGG" id="svo:SVI_0584"/>
<accession>D4ZFV6</accession>
<evidence type="ECO:0000313" key="1">
    <source>
        <dbReference type="EMBL" id="BAJ00555.1"/>
    </source>
</evidence>
<dbReference type="EMBL" id="AP011177">
    <property type="protein sequence ID" value="BAJ00555.1"/>
    <property type="molecule type" value="Genomic_DNA"/>
</dbReference>
<keyword evidence="2" id="KW-1185">Reference proteome</keyword>
<evidence type="ECO:0000313" key="2">
    <source>
        <dbReference type="Proteomes" id="UP000002350"/>
    </source>
</evidence>
<dbReference type="STRING" id="637905.SVI_0584"/>
<dbReference type="eggNOG" id="ENOG502ZVP5">
    <property type="taxonomic scope" value="Bacteria"/>
</dbReference>
<dbReference type="Proteomes" id="UP000002350">
    <property type="component" value="Chromosome"/>
</dbReference>
<reference evidence="2" key="1">
    <citation type="journal article" date="2010" name="Mol. Biosyst.">
        <title>Complete genome sequence and comparative analysis of Shewanella violacea, a psychrophilic and piezophilic bacterium from deep sea floor sediments.</title>
        <authorList>
            <person name="Aono E."/>
            <person name="Baba T."/>
            <person name="Ara T."/>
            <person name="Nishi T."/>
            <person name="Nakamichi T."/>
            <person name="Inamoto E."/>
            <person name="Toyonaga H."/>
            <person name="Hasegawa M."/>
            <person name="Takai Y."/>
            <person name="Okumura Y."/>
            <person name="Baba M."/>
            <person name="Tomita M."/>
            <person name="Kato C."/>
            <person name="Oshima T."/>
            <person name="Nakasone K."/>
            <person name="Mori H."/>
        </authorList>
    </citation>
    <scope>NUCLEOTIDE SEQUENCE [LARGE SCALE GENOMIC DNA]</scope>
    <source>
        <strain evidence="2">JCM 10179 / CIP 106290 / LMG 19151 / DSS12</strain>
    </source>
</reference>
<dbReference type="HOGENOM" id="CLU_2107359_0_0_6"/>
<sequence length="124" mass="14041">MNSQKERDMPNQQELVLTADTFSRGALRMTVTLLRGINPRLALTVQNQMCSPINPQRDNNPSPKDNFKIALAPLEVRWVVESLQIKGQHPQVDPGTQMLVKALIIDWINYANLLIDSENSKNAY</sequence>
<protein>
    <submittedName>
        <fullName evidence="1">Uncharacterized protein</fullName>
    </submittedName>
</protein>
<dbReference type="AlphaFoldDB" id="D4ZFV6"/>
<gene>
    <name evidence="1" type="ordered locus">SVI_0584</name>
</gene>